<feature type="compositionally biased region" description="Low complexity" evidence="1">
    <location>
        <begin position="350"/>
        <end position="361"/>
    </location>
</feature>
<gene>
    <name evidence="4" type="ORF">HG537_0B05440</name>
</gene>
<dbReference type="OrthoDB" id="2143914at2759"/>
<feature type="compositionally biased region" description="Basic and acidic residues" evidence="1">
    <location>
        <begin position="135"/>
        <end position="144"/>
    </location>
</feature>
<evidence type="ECO:0000313" key="4">
    <source>
        <dbReference type="EMBL" id="QLQ79197.1"/>
    </source>
</evidence>
<evidence type="ECO:0000256" key="1">
    <source>
        <dbReference type="SAM" id="MobiDB-lite"/>
    </source>
</evidence>
<dbReference type="PROSITE" id="PS51294">
    <property type="entry name" value="HTH_MYB"/>
    <property type="match status" value="1"/>
</dbReference>
<feature type="compositionally biased region" description="Polar residues" evidence="1">
    <location>
        <begin position="1"/>
        <end position="17"/>
    </location>
</feature>
<dbReference type="AlphaFoldDB" id="A0A7H9HR86"/>
<dbReference type="InterPro" id="IPR017930">
    <property type="entry name" value="Myb_dom"/>
</dbReference>
<protein>
    <recommendedName>
        <fullName evidence="6">Myb-like domain-containing protein</fullName>
    </recommendedName>
</protein>
<feature type="compositionally biased region" description="Polar residues" evidence="1">
    <location>
        <begin position="509"/>
        <end position="520"/>
    </location>
</feature>
<feature type="compositionally biased region" description="Low complexity" evidence="1">
    <location>
        <begin position="454"/>
        <end position="466"/>
    </location>
</feature>
<feature type="compositionally biased region" description="Polar residues" evidence="1">
    <location>
        <begin position="555"/>
        <end position="584"/>
    </location>
</feature>
<sequence>MTLGKSTAAGSSVSSHLSILGTHPHPQLHPHHVKSSGSSVNGSVTTVESSCSGSCGEKSENKPKNPSSWDPQDDILLRHLKEVKKLGWKDISQYFTNRTPNACQFRWRRLKSGNLKSNKTANVDVTDFPGNGNTKVEDGKRSRDVSPAIAIPVSAPPKLQPGVVSAPNSIVATPSLPCLRSTFSLSSNAQNNYQMVNSNNGAGSNFFKARSNSHSFSLGHYSTMNHSAGGLTNGVKVAKEEDNIGFIPKIIVKSRRNSFAQPLATATNSTTSHLTAALNTTLNTTKTRKNSFANRSRRSSFNVSSNTPSRRGSMITAPTSLTGMFGMSTASSTPKGSRRDSTVKSRTRRSASSSSTSSAASFMDLPPGAVQHMPRTHTRLHPKVQQQKLHQLHPHQPFAQNIAMPESQSWSTEEDQLLNESGSRNLSMMELSILLPNRTDKEIQWRLDTLSLTNSPAASNEPSESPLHSPRKSITPEDTAIDEDTCDEAEHNHHDGYDEGVDPLHQSISLPSLSKENTPASIISSTTTNDDVSTNVDNRQRIEATNENKNDLRSYHTQRPRTQYPPASNTTPLPGISSILNGTL</sequence>
<feature type="compositionally biased region" description="Low complexity" evidence="1">
    <location>
        <begin position="521"/>
        <end position="537"/>
    </location>
</feature>
<dbReference type="CDD" id="cd00167">
    <property type="entry name" value="SANT"/>
    <property type="match status" value="1"/>
</dbReference>
<feature type="compositionally biased region" description="Basic and acidic residues" evidence="1">
    <location>
        <begin position="538"/>
        <end position="554"/>
    </location>
</feature>
<reference evidence="4 5" key="1">
    <citation type="submission" date="2020-06" db="EMBL/GenBank/DDBJ databases">
        <title>The yeast mating-type switching endonuclease HO is a domesticated member of an unorthodox homing genetic element family.</title>
        <authorList>
            <person name="Coughlan A.Y."/>
            <person name="Lombardi L."/>
            <person name="Braun-Galleani S."/>
            <person name="Martos A.R."/>
            <person name="Galeote V."/>
            <person name="Bigey F."/>
            <person name="Dequin S."/>
            <person name="Byrne K.P."/>
            <person name="Wolfe K.H."/>
        </authorList>
    </citation>
    <scope>NUCLEOTIDE SEQUENCE [LARGE SCALE GENOMIC DNA]</scope>
    <source>
        <strain evidence="4 5">CBS2947</strain>
    </source>
</reference>
<dbReference type="InterPro" id="IPR001005">
    <property type="entry name" value="SANT/Myb"/>
</dbReference>
<feature type="domain" description="HTH myb-type" evidence="3">
    <location>
        <begin position="61"/>
        <end position="115"/>
    </location>
</feature>
<evidence type="ECO:0000259" key="2">
    <source>
        <dbReference type="PROSITE" id="PS50090"/>
    </source>
</evidence>
<feature type="region of interest" description="Disordered" evidence="1">
    <location>
        <begin position="279"/>
        <end position="373"/>
    </location>
</feature>
<dbReference type="PROSITE" id="PS50090">
    <property type="entry name" value="MYB_LIKE"/>
    <property type="match status" value="1"/>
</dbReference>
<feature type="compositionally biased region" description="Low complexity" evidence="1">
    <location>
        <begin position="279"/>
        <end position="306"/>
    </location>
</feature>
<dbReference type="Proteomes" id="UP000510647">
    <property type="component" value="Chromosome 2"/>
</dbReference>
<feature type="region of interest" description="Disordered" evidence="1">
    <location>
        <begin position="121"/>
        <end position="144"/>
    </location>
</feature>
<dbReference type="InterPro" id="IPR009057">
    <property type="entry name" value="Homeodomain-like_sf"/>
</dbReference>
<feature type="region of interest" description="Disordered" evidence="1">
    <location>
        <begin position="1"/>
        <end position="72"/>
    </location>
</feature>
<accession>A0A7H9HR86</accession>
<dbReference type="SUPFAM" id="SSF46689">
    <property type="entry name" value="Homeodomain-like"/>
    <property type="match status" value="1"/>
</dbReference>
<proteinExistence type="predicted"/>
<feature type="region of interest" description="Disordered" evidence="1">
    <location>
        <begin position="509"/>
        <end position="584"/>
    </location>
</feature>
<name>A0A7H9HR86_9SACH</name>
<dbReference type="SMART" id="SM00717">
    <property type="entry name" value="SANT"/>
    <property type="match status" value="1"/>
</dbReference>
<dbReference type="Gene3D" id="1.10.10.60">
    <property type="entry name" value="Homeodomain-like"/>
    <property type="match status" value="1"/>
</dbReference>
<organism evidence="4 5">
    <name type="scientific">Torulaspora globosa</name>
    <dbReference type="NCBI Taxonomy" id="48254"/>
    <lineage>
        <taxon>Eukaryota</taxon>
        <taxon>Fungi</taxon>
        <taxon>Dikarya</taxon>
        <taxon>Ascomycota</taxon>
        <taxon>Saccharomycotina</taxon>
        <taxon>Saccharomycetes</taxon>
        <taxon>Saccharomycetales</taxon>
        <taxon>Saccharomycetaceae</taxon>
        <taxon>Torulaspora</taxon>
    </lineage>
</organism>
<evidence type="ECO:0000259" key="3">
    <source>
        <dbReference type="PROSITE" id="PS51294"/>
    </source>
</evidence>
<feature type="compositionally biased region" description="Polar residues" evidence="1">
    <location>
        <begin position="316"/>
        <end position="335"/>
    </location>
</feature>
<evidence type="ECO:0000313" key="5">
    <source>
        <dbReference type="Proteomes" id="UP000510647"/>
    </source>
</evidence>
<dbReference type="Pfam" id="PF13921">
    <property type="entry name" value="Myb_DNA-bind_6"/>
    <property type="match status" value="1"/>
</dbReference>
<feature type="compositionally biased region" description="Low complexity" evidence="1">
    <location>
        <begin position="35"/>
        <end position="56"/>
    </location>
</feature>
<keyword evidence="5" id="KW-1185">Reference proteome</keyword>
<evidence type="ECO:0008006" key="6">
    <source>
        <dbReference type="Google" id="ProtNLM"/>
    </source>
</evidence>
<dbReference type="EMBL" id="CP059268">
    <property type="protein sequence ID" value="QLQ79197.1"/>
    <property type="molecule type" value="Genomic_DNA"/>
</dbReference>
<feature type="region of interest" description="Disordered" evidence="1">
    <location>
        <begin position="454"/>
        <end position="477"/>
    </location>
</feature>
<feature type="domain" description="Myb-like" evidence="2">
    <location>
        <begin position="61"/>
        <end position="111"/>
    </location>
</feature>